<name>A0A084WAM6_ANOSI</name>
<proteinExistence type="predicted"/>
<reference evidence="1 3" key="1">
    <citation type="journal article" date="2014" name="BMC Genomics">
        <title>Genome sequence of Anopheles sinensis provides insight into genetics basis of mosquito competence for malaria parasites.</title>
        <authorList>
            <person name="Zhou D."/>
            <person name="Zhang D."/>
            <person name="Ding G."/>
            <person name="Shi L."/>
            <person name="Hou Q."/>
            <person name="Ye Y."/>
            <person name="Xu Y."/>
            <person name="Zhou H."/>
            <person name="Xiong C."/>
            <person name="Li S."/>
            <person name="Yu J."/>
            <person name="Hong S."/>
            <person name="Yu X."/>
            <person name="Zou P."/>
            <person name="Chen C."/>
            <person name="Chang X."/>
            <person name="Wang W."/>
            <person name="Lv Y."/>
            <person name="Sun Y."/>
            <person name="Ma L."/>
            <person name="Shen B."/>
            <person name="Zhu C."/>
        </authorList>
    </citation>
    <scope>NUCLEOTIDE SEQUENCE [LARGE SCALE GENOMIC DNA]</scope>
</reference>
<dbReference type="EnsemblMetazoa" id="ASIC015298-RA">
    <property type="protein sequence ID" value="ASIC015298-PA"/>
    <property type="gene ID" value="ASIC015298"/>
</dbReference>
<accession>A0A084WAM6</accession>
<organism evidence="1">
    <name type="scientific">Anopheles sinensis</name>
    <name type="common">Mosquito</name>
    <dbReference type="NCBI Taxonomy" id="74873"/>
    <lineage>
        <taxon>Eukaryota</taxon>
        <taxon>Metazoa</taxon>
        <taxon>Ecdysozoa</taxon>
        <taxon>Arthropoda</taxon>
        <taxon>Hexapoda</taxon>
        <taxon>Insecta</taxon>
        <taxon>Pterygota</taxon>
        <taxon>Neoptera</taxon>
        <taxon>Endopterygota</taxon>
        <taxon>Diptera</taxon>
        <taxon>Nematocera</taxon>
        <taxon>Culicoidea</taxon>
        <taxon>Culicidae</taxon>
        <taxon>Anophelinae</taxon>
        <taxon>Anopheles</taxon>
    </lineage>
</organism>
<sequence length="68" mass="7423">MLHFVPLLDATSYCRPGGHFRTKRTDATARSFDGDNINNNNADAEYGVYSCRALKVHGGIGQPLNNAL</sequence>
<evidence type="ECO:0000313" key="3">
    <source>
        <dbReference type="Proteomes" id="UP000030765"/>
    </source>
</evidence>
<reference evidence="2" key="2">
    <citation type="submission" date="2020-05" db="UniProtKB">
        <authorList>
            <consortium name="EnsemblMetazoa"/>
        </authorList>
    </citation>
    <scope>IDENTIFICATION</scope>
</reference>
<dbReference type="EMBL" id="KE525330">
    <property type="protein sequence ID" value="KFB47270.1"/>
    <property type="molecule type" value="Genomic_DNA"/>
</dbReference>
<dbReference type="Proteomes" id="UP000030765">
    <property type="component" value="Unassembled WGS sequence"/>
</dbReference>
<keyword evidence="3" id="KW-1185">Reference proteome</keyword>
<evidence type="ECO:0000313" key="1">
    <source>
        <dbReference type="EMBL" id="KFB47270.1"/>
    </source>
</evidence>
<gene>
    <name evidence="1" type="ORF">ZHAS_00015298</name>
</gene>
<dbReference type="EMBL" id="ATLV01022214">
    <property type="status" value="NOT_ANNOTATED_CDS"/>
    <property type="molecule type" value="Genomic_DNA"/>
</dbReference>
<dbReference type="VEuPathDB" id="VectorBase:ASIC015298"/>
<protein>
    <submittedName>
        <fullName evidence="1 2">Uncharacterized protein</fullName>
    </submittedName>
</protein>
<evidence type="ECO:0000313" key="2">
    <source>
        <dbReference type="EnsemblMetazoa" id="ASIC015298-PA"/>
    </source>
</evidence>
<dbReference type="AlphaFoldDB" id="A0A084WAM6"/>